<evidence type="ECO:0000313" key="1">
    <source>
        <dbReference type="EMBL" id="TWT78689.1"/>
    </source>
</evidence>
<dbReference type="RefSeq" id="WP_146393740.1">
    <property type="nucleotide sequence ID" value="NZ_SJPJ01000001.1"/>
</dbReference>
<name>A0A5C5YUI2_9BACT</name>
<dbReference type="OrthoDB" id="274107at2"/>
<proteinExistence type="predicted"/>
<keyword evidence="2" id="KW-1185">Reference proteome</keyword>
<dbReference type="EMBL" id="SJPJ01000001">
    <property type="protein sequence ID" value="TWT78689.1"/>
    <property type="molecule type" value="Genomic_DNA"/>
</dbReference>
<protein>
    <submittedName>
        <fullName evidence="1">Uncharacterized protein</fullName>
    </submittedName>
</protein>
<evidence type="ECO:0000313" key="2">
    <source>
        <dbReference type="Proteomes" id="UP000315010"/>
    </source>
</evidence>
<dbReference type="AlphaFoldDB" id="A0A5C5YUI2"/>
<reference evidence="1 2" key="1">
    <citation type="submission" date="2019-02" db="EMBL/GenBank/DDBJ databases">
        <title>Deep-cultivation of Planctomycetes and their phenomic and genomic characterization uncovers novel biology.</title>
        <authorList>
            <person name="Wiegand S."/>
            <person name="Jogler M."/>
            <person name="Boedeker C."/>
            <person name="Pinto D."/>
            <person name="Vollmers J."/>
            <person name="Rivas-Marin E."/>
            <person name="Kohn T."/>
            <person name="Peeters S.H."/>
            <person name="Heuer A."/>
            <person name="Rast P."/>
            <person name="Oberbeckmann S."/>
            <person name="Bunk B."/>
            <person name="Jeske O."/>
            <person name="Meyerdierks A."/>
            <person name="Storesund J.E."/>
            <person name="Kallscheuer N."/>
            <person name="Luecker S."/>
            <person name="Lage O.M."/>
            <person name="Pohl T."/>
            <person name="Merkel B.J."/>
            <person name="Hornburger P."/>
            <person name="Mueller R.-W."/>
            <person name="Bruemmer F."/>
            <person name="Labrenz M."/>
            <person name="Spormann A.M."/>
            <person name="Op Den Camp H."/>
            <person name="Overmann J."/>
            <person name="Amann R."/>
            <person name="Jetten M.S.M."/>
            <person name="Mascher T."/>
            <person name="Medema M.H."/>
            <person name="Devos D.P."/>
            <person name="Kaster A.-K."/>
            <person name="Ovreas L."/>
            <person name="Rohde M."/>
            <person name="Galperin M.Y."/>
            <person name="Jogler C."/>
        </authorList>
    </citation>
    <scope>NUCLEOTIDE SEQUENCE [LARGE SCALE GENOMIC DNA]</scope>
    <source>
        <strain evidence="1 2">CA13</strain>
    </source>
</reference>
<accession>A0A5C5YUI2</accession>
<dbReference type="Proteomes" id="UP000315010">
    <property type="component" value="Unassembled WGS sequence"/>
</dbReference>
<sequence length="122" mass="13193">MTSLSFAISGRLPEPKLEAVLLCAGFSASVARWVDAHLTAGPYTHYTVSQRHHGSQTMLCIDTFLLDIWIHSKTGETGKAPHGSCEEFEIDGDGNVIDTVETLDDDGSTTHSFSRSVSFYGG</sequence>
<organism evidence="1 2">
    <name type="scientific">Novipirellula herctigrandis</name>
    <dbReference type="NCBI Taxonomy" id="2527986"/>
    <lineage>
        <taxon>Bacteria</taxon>
        <taxon>Pseudomonadati</taxon>
        <taxon>Planctomycetota</taxon>
        <taxon>Planctomycetia</taxon>
        <taxon>Pirellulales</taxon>
        <taxon>Pirellulaceae</taxon>
        <taxon>Novipirellula</taxon>
    </lineage>
</organism>
<gene>
    <name evidence="1" type="ORF">CA13_00850</name>
</gene>
<comment type="caution">
    <text evidence="1">The sequence shown here is derived from an EMBL/GenBank/DDBJ whole genome shotgun (WGS) entry which is preliminary data.</text>
</comment>